<keyword evidence="12" id="KW-0689">Ribosomal protein</keyword>
<protein>
    <submittedName>
        <fullName evidence="12">30S ribosomal protein S6--L-glutamate ligase</fullName>
        <ecNumber evidence="12">6.3.2.-</ecNumber>
    </submittedName>
</protein>
<dbReference type="NCBIfam" id="NF007764">
    <property type="entry name" value="PRK10446.1"/>
    <property type="match status" value="1"/>
</dbReference>
<keyword evidence="3 12" id="KW-0436">Ligase</keyword>
<dbReference type="InterPro" id="IPR041107">
    <property type="entry name" value="Rimk_N"/>
</dbReference>
<dbReference type="InterPro" id="IPR008503">
    <property type="entry name" value="Asp_endopeptidase"/>
</dbReference>
<keyword evidence="5 10" id="KW-0547">Nucleotide-binding</keyword>
<keyword evidence="13" id="KW-1185">Reference proteome</keyword>
<evidence type="ECO:0000256" key="2">
    <source>
        <dbReference type="ARBA" id="ARBA00001946"/>
    </source>
</evidence>
<dbReference type="Pfam" id="PF08443">
    <property type="entry name" value="RimK"/>
    <property type="match status" value="1"/>
</dbReference>
<evidence type="ECO:0000256" key="10">
    <source>
        <dbReference type="PROSITE-ProRule" id="PRU00409"/>
    </source>
</evidence>
<keyword evidence="9" id="KW-0464">Manganese</keyword>
<dbReference type="InterPro" id="IPR011761">
    <property type="entry name" value="ATP-grasp"/>
</dbReference>
<gene>
    <name evidence="12" type="primary">rimK</name>
    <name evidence="12" type="ORF">ACFO3O_13405</name>
</gene>
<dbReference type="Pfam" id="PF05618">
    <property type="entry name" value="Zn_protease"/>
    <property type="match status" value="1"/>
</dbReference>
<evidence type="ECO:0000259" key="11">
    <source>
        <dbReference type="PROSITE" id="PS50975"/>
    </source>
</evidence>
<sequence>MENLKIIGSEEWCAFETFGIPAIKARVDSGAKTSSIQANGIKTFFKENEEWVSFDVNPLQVNRSISVSCEAKVHAKRSVKSSMGISEERIVIKAPITFGEDTFEIELTLANRDSMEFRMLLGREALHNRYLVNPSSTYLFSNIQEDEVEGMYTTFHTEKSGLKIALLASNPDLFSNKRLMEAGRIRGHEMVFLNVEQAYMKFDAREPQIRYRGGNVIAEFDAIIPRIKPSVTFYACALIRQFDAMGTYCLNSADAITQSRDKLQATQLFAKNDIHIPITGFANSPLDTKDLIKMVNGAPLIVKLLESTQGKGVVLAETSKAAESVINAFKSVKTNILVQEFIKEANGQDIRCFVVNGKVVASMQRQAAKGEFRANIHQGGSASKIKVTLEERKLAVKAAKILGLPVAGVDIIRSNKGPLLLEVNSSPGLEGIEAATGLDIANIMIEAIEKKLKFKKK</sequence>
<dbReference type="SUPFAM" id="SSF50630">
    <property type="entry name" value="Acid proteases"/>
    <property type="match status" value="1"/>
</dbReference>
<evidence type="ECO:0000256" key="7">
    <source>
        <dbReference type="ARBA" id="ARBA00022842"/>
    </source>
</evidence>
<dbReference type="InterPro" id="IPR013651">
    <property type="entry name" value="ATP-grasp_RimK-type"/>
</dbReference>
<evidence type="ECO:0000313" key="12">
    <source>
        <dbReference type="EMBL" id="MFC4634911.1"/>
    </source>
</evidence>
<dbReference type="InterPro" id="IPR013815">
    <property type="entry name" value="ATP_grasp_subdomain_1"/>
</dbReference>
<dbReference type="InterPro" id="IPR021109">
    <property type="entry name" value="Peptidase_aspartic_dom_sf"/>
</dbReference>
<comment type="caution">
    <text evidence="12">The sequence shown here is derived from an EMBL/GenBank/DDBJ whole genome shotgun (WGS) entry which is preliminary data.</text>
</comment>
<keyword evidence="7" id="KW-0460">Magnesium</keyword>
<dbReference type="GO" id="GO:0016874">
    <property type="term" value="F:ligase activity"/>
    <property type="evidence" value="ECO:0007669"/>
    <property type="project" value="UniProtKB-KW"/>
</dbReference>
<keyword evidence="12" id="KW-0687">Ribonucleoprotein</keyword>
<comment type="cofactor">
    <cofactor evidence="2">
        <name>Mg(2+)</name>
        <dbReference type="ChEBI" id="CHEBI:18420"/>
    </cofactor>
</comment>
<dbReference type="Proteomes" id="UP001596043">
    <property type="component" value="Unassembled WGS sequence"/>
</dbReference>
<keyword evidence="8" id="KW-0648">Protein biosynthesis</keyword>
<evidence type="ECO:0000256" key="3">
    <source>
        <dbReference type="ARBA" id="ARBA00022598"/>
    </source>
</evidence>
<reference evidence="13" key="1">
    <citation type="journal article" date="2019" name="Int. J. Syst. Evol. Microbiol.">
        <title>The Global Catalogue of Microorganisms (GCM) 10K type strain sequencing project: providing services to taxonomists for standard genome sequencing and annotation.</title>
        <authorList>
            <consortium name="The Broad Institute Genomics Platform"/>
            <consortium name="The Broad Institute Genome Sequencing Center for Infectious Disease"/>
            <person name="Wu L."/>
            <person name="Ma J."/>
        </authorList>
    </citation>
    <scope>NUCLEOTIDE SEQUENCE [LARGE SCALE GENOMIC DNA]</scope>
    <source>
        <strain evidence="13">YJ-61-S</strain>
    </source>
</reference>
<evidence type="ECO:0000256" key="9">
    <source>
        <dbReference type="ARBA" id="ARBA00023211"/>
    </source>
</evidence>
<dbReference type="PANTHER" id="PTHR21621">
    <property type="entry name" value="RIBOSOMAL PROTEIN S6 MODIFICATION PROTEIN"/>
    <property type="match status" value="1"/>
</dbReference>
<dbReference type="GO" id="GO:0005840">
    <property type="term" value="C:ribosome"/>
    <property type="evidence" value="ECO:0007669"/>
    <property type="project" value="UniProtKB-KW"/>
</dbReference>
<evidence type="ECO:0000313" key="13">
    <source>
        <dbReference type="Proteomes" id="UP001596043"/>
    </source>
</evidence>
<dbReference type="Pfam" id="PF18030">
    <property type="entry name" value="Rimk_N"/>
    <property type="match status" value="1"/>
</dbReference>
<proteinExistence type="predicted"/>
<organism evidence="12 13">
    <name type="scientific">Dokdonia ponticola</name>
    <dbReference type="NCBI Taxonomy" id="2041041"/>
    <lineage>
        <taxon>Bacteria</taxon>
        <taxon>Pseudomonadati</taxon>
        <taxon>Bacteroidota</taxon>
        <taxon>Flavobacteriia</taxon>
        <taxon>Flavobacteriales</taxon>
        <taxon>Flavobacteriaceae</taxon>
        <taxon>Dokdonia</taxon>
    </lineage>
</organism>
<dbReference type="PANTHER" id="PTHR21621:SF7">
    <property type="entry name" value="RIBOSOMAL PROTEIN BS6--L-GLUTAMATE LIGASE"/>
    <property type="match status" value="1"/>
</dbReference>
<evidence type="ECO:0000256" key="8">
    <source>
        <dbReference type="ARBA" id="ARBA00022917"/>
    </source>
</evidence>
<evidence type="ECO:0000256" key="1">
    <source>
        <dbReference type="ARBA" id="ARBA00001936"/>
    </source>
</evidence>
<keyword evidence="6 10" id="KW-0067">ATP-binding</keyword>
<dbReference type="InterPro" id="IPR004666">
    <property type="entry name" value="Rp_bS6_RimK/Lys_biosynth_LsyX"/>
</dbReference>
<dbReference type="NCBIfam" id="TIGR00768">
    <property type="entry name" value="rimK_fam"/>
    <property type="match status" value="1"/>
</dbReference>
<keyword evidence="4" id="KW-0479">Metal-binding</keyword>
<dbReference type="EMBL" id="JBHSFV010000008">
    <property type="protein sequence ID" value="MFC4634911.1"/>
    <property type="molecule type" value="Genomic_DNA"/>
</dbReference>
<dbReference type="PROSITE" id="PS50975">
    <property type="entry name" value="ATP_GRASP"/>
    <property type="match status" value="1"/>
</dbReference>
<comment type="cofactor">
    <cofactor evidence="1">
        <name>Mn(2+)</name>
        <dbReference type="ChEBI" id="CHEBI:29035"/>
    </cofactor>
</comment>
<dbReference type="Gene3D" id="3.40.50.20">
    <property type="match status" value="1"/>
</dbReference>
<dbReference type="Gene3D" id="3.30.1490.20">
    <property type="entry name" value="ATP-grasp fold, A domain"/>
    <property type="match status" value="1"/>
</dbReference>
<evidence type="ECO:0000256" key="5">
    <source>
        <dbReference type="ARBA" id="ARBA00022741"/>
    </source>
</evidence>
<dbReference type="Gene3D" id="3.30.470.20">
    <property type="entry name" value="ATP-grasp fold, B domain"/>
    <property type="match status" value="1"/>
</dbReference>
<dbReference type="Gene3D" id="2.40.70.10">
    <property type="entry name" value="Acid Proteases"/>
    <property type="match status" value="1"/>
</dbReference>
<name>A0ABV9HZG6_9FLAO</name>
<feature type="domain" description="ATP-grasp" evidence="11">
    <location>
        <begin position="266"/>
        <end position="449"/>
    </location>
</feature>
<dbReference type="SUPFAM" id="SSF56059">
    <property type="entry name" value="Glutathione synthetase ATP-binding domain-like"/>
    <property type="match status" value="1"/>
</dbReference>
<dbReference type="RefSeq" id="WP_379979635.1">
    <property type="nucleotide sequence ID" value="NZ_JBHSFV010000008.1"/>
</dbReference>
<evidence type="ECO:0000256" key="6">
    <source>
        <dbReference type="ARBA" id="ARBA00022840"/>
    </source>
</evidence>
<accession>A0ABV9HZG6</accession>
<dbReference type="EC" id="6.3.2.-" evidence="12"/>
<evidence type="ECO:0000256" key="4">
    <source>
        <dbReference type="ARBA" id="ARBA00022723"/>
    </source>
</evidence>